<feature type="compositionally biased region" description="Basic and acidic residues" evidence="1">
    <location>
        <begin position="40"/>
        <end position="50"/>
    </location>
</feature>
<evidence type="ECO:0000256" key="1">
    <source>
        <dbReference type="SAM" id="MobiDB-lite"/>
    </source>
</evidence>
<feature type="region of interest" description="Disordered" evidence="1">
    <location>
        <begin position="1"/>
        <end position="50"/>
    </location>
</feature>
<dbReference type="AlphaFoldDB" id="A0A1G9K628"/>
<evidence type="ECO:0000313" key="3">
    <source>
        <dbReference type="Proteomes" id="UP000198706"/>
    </source>
</evidence>
<protein>
    <submittedName>
        <fullName evidence="2">Uncharacterized protein</fullName>
    </submittedName>
</protein>
<organism evidence="2 3">
    <name type="scientific">Pseudomonas indica</name>
    <dbReference type="NCBI Taxonomy" id="137658"/>
    <lineage>
        <taxon>Bacteria</taxon>
        <taxon>Pseudomonadati</taxon>
        <taxon>Pseudomonadota</taxon>
        <taxon>Gammaproteobacteria</taxon>
        <taxon>Pseudomonadales</taxon>
        <taxon>Pseudomonadaceae</taxon>
        <taxon>Pseudomonas</taxon>
    </lineage>
</organism>
<dbReference type="RefSeq" id="WP_169715862.1">
    <property type="nucleotide sequence ID" value="NZ_CBKZNZ010000193.1"/>
</dbReference>
<reference evidence="2 3" key="1">
    <citation type="submission" date="2016-10" db="EMBL/GenBank/DDBJ databases">
        <authorList>
            <person name="de Groot N.N."/>
        </authorList>
    </citation>
    <scope>NUCLEOTIDE SEQUENCE [LARGE SCALE GENOMIC DNA]</scope>
    <source>
        <strain evidence="2 3">JCM 21544</strain>
    </source>
</reference>
<proteinExistence type="predicted"/>
<keyword evidence="3" id="KW-1185">Reference proteome</keyword>
<dbReference type="STRING" id="137658.SAMN05216186_12155"/>
<gene>
    <name evidence="2" type="ORF">SAMN05216186_12155</name>
</gene>
<dbReference type="Proteomes" id="UP000198706">
    <property type="component" value="Unassembled WGS sequence"/>
</dbReference>
<name>A0A1G9K628_9PSED</name>
<evidence type="ECO:0000313" key="2">
    <source>
        <dbReference type="EMBL" id="SDL44986.1"/>
    </source>
</evidence>
<accession>A0A1G9K628</accession>
<dbReference type="EMBL" id="FNFD01000021">
    <property type="protein sequence ID" value="SDL44986.1"/>
    <property type="molecule type" value="Genomic_DNA"/>
</dbReference>
<sequence length="50" mass="5273">MSPDAPASRPDPNQPDLLPGDAHAPLPPDRQTIPHPAGQPRDKSGPRSES</sequence>